<feature type="region of interest" description="Disordered" evidence="23">
    <location>
        <begin position="108"/>
        <end position="128"/>
    </location>
</feature>
<feature type="region of interest" description="Disordered" evidence="23">
    <location>
        <begin position="537"/>
        <end position="576"/>
    </location>
</feature>
<keyword evidence="6" id="KW-0597">Phosphoprotein</keyword>
<feature type="compositionally biased region" description="Basic residues" evidence="23">
    <location>
        <begin position="639"/>
        <end position="651"/>
    </location>
</feature>
<evidence type="ECO:0000256" key="18">
    <source>
        <dbReference type="ARBA" id="ARBA00049790"/>
    </source>
</evidence>
<keyword evidence="7" id="KW-0489">Methyltransferase</keyword>
<dbReference type="FunFam" id="3.40.50.150:FF:000066">
    <property type="entry name" value="Trimethylguanosine synthase 1"/>
    <property type="match status" value="1"/>
</dbReference>
<evidence type="ECO:0000256" key="4">
    <source>
        <dbReference type="ARBA" id="ARBA00018517"/>
    </source>
</evidence>
<feature type="compositionally biased region" description="Basic residues" evidence="23">
    <location>
        <begin position="118"/>
        <end position="128"/>
    </location>
</feature>
<evidence type="ECO:0000313" key="25">
    <source>
        <dbReference type="RefSeq" id="XP_030070389.1"/>
    </source>
</evidence>
<dbReference type="KEGG" id="muo:115477567"/>
<comment type="subcellular location">
    <subcellularLocation>
        <location evidence="2">Cytoplasm</location>
    </subcellularLocation>
    <subcellularLocation>
        <location evidence="1">Nucleus</location>
        <location evidence="1">Cajal body</location>
    </subcellularLocation>
    <subcellularLocation>
        <location evidence="3">Nucleus</location>
        <location evidence="3">Nucleolus</location>
    </subcellularLocation>
</comment>
<evidence type="ECO:0000256" key="13">
    <source>
        <dbReference type="ARBA" id="ARBA00025783"/>
    </source>
</evidence>
<feature type="compositionally biased region" description="Basic and acidic residues" evidence="23">
    <location>
        <begin position="398"/>
        <end position="410"/>
    </location>
</feature>
<dbReference type="InterPro" id="IPR019012">
    <property type="entry name" value="RNA_cap_Gua-N2-MeTrfase"/>
</dbReference>
<accession>A0A6P7Z3T4</accession>
<dbReference type="PANTHER" id="PTHR14741">
    <property type="entry name" value="S-ADENOSYLMETHIONINE-DEPENDENT METHYLTRANSFERASE RELATED"/>
    <property type="match status" value="1"/>
</dbReference>
<keyword evidence="12" id="KW-0539">Nucleus</keyword>
<evidence type="ECO:0000256" key="6">
    <source>
        <dbReference type="ARBA" id="ARBA00022553"/>
    </source>
</evidence>
<feature type="region of interest" description="Disordered" evidence="23">
    <location>
        <begin position="350"/>
        <end position="441"/>
    </location>
</feature>
<evidence type="ECO:0000256" key="16">
    <source>
        <dbReference type="ARBA" id="ARBA00048763"/>
    </source>
</evidence>
<feature type="compositionally biased region" description="Low complexity" evidence="23">
    <location>
        <begin position="544"/>
        <end position="557"/>
    </location>
</feature>
<evidence type="ECO:0000256" key="22">
    <source>
        <dbReference type="ARBA" id="ARBA00081504"/>
    </source>
</evidence>
<dbReference type="InParanoid" id="A0A6P7Z3T4"/>
<keyword evidence="24" id="KW-1185">Reference proteome</keyword>
<dbReference type="Pfam" id="PF09445">
    <property type="entry name" value="Methyltransf_15"/>
    <property type="match status" value="1"/>
</dbReference>
<dbReference type="GeneID" id="115477567"/>
<evidence type="ECO:0000256" key="3">
    <source>
        <dbReference type="ARBA" id="ARBA00004604"/>
    </source>
</evidence>
<evidence type="ECO:0000256" key="9">
    <source>
        <dbReference type="ARBA" id="ARBA00022691"/>
    </source>
</evidence>
<dbReference type="RefSeq" id="XP_030070389.1">
    <property type="nucleotide sequence ID" value="XM_030214529.1"/>
</dbReference>
<evidence type="ECO:0000256" key="19">
    <source>
        <dbReference type="ARBA" id="ARBA00057179"/>
    </source>
</evidence>
<comment type="function">
    <text evidence="19">Catalyzes the 2 serial methylation steps for the conversion of the 7-monomethylguanosine (m(7)G) caps of snRNAs and snoRNAs to a 2,2,7-trimethylguanosine (m(2,2,7)G) cap structure. The enzyme is specific for guanine, and N7 methylation must precede N2 methylation. Hypermethylation of the m7G cap of U snRNAs leads to their concentration in nuclear foci, their colocalization with coilin and the formation of canonical Cajal bodies (CBs). Plays a role in transcriptional regulation.</text>
</comment>
<feature type="compositionally biased region" description="Basic and acidic residues" evidence="23">
    <location>
        <begin position="108"/>
        <end position="117"/>
    </location>
</feature>
<evidence type="ECO:0000256" key="1">
    <source>
        <dbReference type="ARBA" id="ARBA00004408"/>
    </source>
</evidence>
<sequence>MICEKWSQVAEMVLCIEELDEALGIMCLCSRAFVDDRDLYYLGLKGLCSKEDDRTEQQQEQEEDSPTLMVESIKTNDINVEECELDSEAELMLSMGLPLHFGGTSVHKDIVPSEKSNKRPKVKKTKKKAQRKYLNEILRQAQEEVSEDCSLVGFDDFTLTVEVNPAGECQPPTGEDPLADHMLPNSLPVEGDWEHYWNKYGEGLLWQSWQDKHPEPPSVEPAPKSEPWSCPDTKEEWEQHYTDVYWQYWELYRYWAAQGWTIDTFCSGNTSISTSGIRTNLSGVDSVGTSSDISELSPCPVANTALRKSPCLNDEQCNEVLDGISIINLNSEEMEQDELALRVIDDAQQQLSQTPGGRQRPSAPNGSEPSGGGTEKRCASSGRESTDQPGSQPVSRSKPNDQRISIKREEDGEEDEEEPPHENSLAKLKRSHELDAEENPTTLLEETCSVLGYKYGKGQKYGGISQLSCRKVQYLEKDVKLKSKFLDMHRPIGSKNKHIFFPEEFEEAPLKKNKTLHKVQNFLKQISGPVENNVDDCLFPEKASGSSTDSESEPGSSTERECPTMPQSPNGGQASCEEIHSDSVLCVPRVNRASDVQDDTGVTAIDNLGRTEVSSSRELVALDIPDYLQVEKEAERSTPKKRIRKRRKQKKMPSLPPEIAAVPQLAKYWAQRYRLFSRFDDGIKLDAEGWFSVTPEKIAQHIADRVRQPFSCDIIVDAFCGVGGNAIQFALAGKRVIAIDIDPVKINLARNNSEVYGVSEQIEFICGDFMLLASTIKADVVFLSPPWGGPDYASAETFDISTMMTPDGFAIFKLAQKITNNIVYFLPRNADINQVASLAGPGGQVEIEQNFLNNKLKTITVYFGDLIRRDEKLQCAGSCYEKETAL</sequence>
<proteinExistence type="inferred from homology"/>
<dbReference type="OrthoDB" id="194443at2759"/>
<evidence type="ECO:0000256" key="17">
    <source>
        <dbReference type="ARBA" id="ARBA00049075"/>
    </source>
</evidence>
<feature type="compositionally biased region" description="Polar residues" evidence="23">
    <location>
        <begin position="350"/>
        <end position="368"/>
    </location>
</feature>
<evidence type="ECO:0000256" key="10">
    <source>
        <dbReference type="ARBA" id="ARBA00023015"/>
    </source>
</evidence>
<comment type="catalytic activity">
    <reaction evidence="17">
        <text>a 5'-end (N(7)-methyl 5'-triphosphoguanosine)-ribonucleoside in snRNA + S-adenosyl-L-methionine = a 5'-end (N(2),N(7)-dimethyl 5'-triphosphoguanosine)-ribonucleoside in snRNA + S-adenosyl-L-homocysteine + H(+)</text>
        <dbReference type="Rhea" id="RHEA:78471"/>
        <dbReference type="Rhea" id="RHEA-COMP:19085"/>
        <dbReference type="Rhea" id="RHEA-COMP:19087"/>
        <dbReference type="ChEBI" id="CHEBI:15378"/>
        <dbReference type="ChEBI" id="CHEBI:57856"/>
        <dbReference type="ChEBI" id="CHEBI:59789"/>
        <dbReference type="ChEBI" id="CHEBI:156461"/>
        <dbReference type="ChEBI" id="CHEBI:172880"/>
    </reaction>
    <physiologicalReaction direction="left-to-right" evidence="17">
        <dbReference type="Rhea" id="RHEA:78472"/>
    </physiologicalReaction>
</comment>
<comment type="catalytic activity">
    <reaction evidence="15">
        <text>a 5'-end (N(7)-methyl 5'-triphosphoguanosine)-ribonucleoside in snoRNA + S-adenosyl-L-methionine = a 5'-end (N(2),N(7)-dimethyl 5'-triphosphoguanosine)-ribonucleoside in snoRNA + S-adenosyl-L-homocysteine + H(+)</text>
        <dbReference type="Rhea" id="RHEA:78475"/>
        <dbReference type="Rhea" id="RHEA-COMP:19086"/>
        <dbReference type="Rhea" id="RHEA-COMP:19088"/>
        <dbReference type="ChEBI" id="CHEBI:15378"/>
        <dbReference type="ChEBI" id="CHEBI:57856"/>
        <dbReference type="ChEBI" id="CHEBI:59789"/>
        <dbReference type="ChEBI" id="CHEBI:156461"/>
        <dbReference type="ChEBI" id="CHEBI:172880"/>
    </reaction>
    <physiologicalReaction direction="left-to-right" evidence="15">
        <dbReference type="Rhea" id="RHEA:78476"/>
    </physiologicalReaction>
</comment>
<evidence type="ECO:0000313" key="24">
    <source>
        <dbReference type="Proteomes" id="UP000515156"/>
    </source>
</evidence>
<dbReference type="SUPFAM" id="SSF53335">
    <property type="entry name" value="S-adenosyl-L-methionine-dependent methyltransferases"/>
    <property type="match status" value="1"/>
</dbReference>
<evidence type="ECO:0000256" key="14">
    <source>
        <dbReference type="ARBA" id="ARBA00047418"/>
    </source>
</evidence>
<evidence type="ECO:0000256" key="2">
    <source>
        <dbReference type="ARBA" id="ARBA00004496"/>
    </source>
</evidence>
<evidence type="ECO:0000256" key="15">
    <source>
        <dbReference type="ARBA" id="ARBA00048740"/>
    </source>
</evidence>
<gene>
    <name evidence="25" type="primary">TGS1</name>
</gene>
<comment type="catalytic activity">
    <reaction evidence="14">
        <text>a 5'-end (N(2),N(7)-dimethyl 5'-triphosphoguanosine)-ribonucleoside in snoRNA + S-adenosyl-L-methionine = a 5'-end (N(2),N(2),N(7)-trimethyl 5'-triphosphoguanosine)-ribonucleoside in snoRNA + S-adenosyl-L-homocysteine + H(+)</text>
        <dbReference type="Rhea" id="RHEA:78507"/>
        <dbReference type="Rhea" id="RHEA-COMP:19088"/>
        <dbReference type="Rhea" id="RHEA-COMP:19090"/>
        <dbReference type="ChEBI" id="CHEBI:15378"/>
        <dbReference type="ChEBI" id="CHEBI:57856"/>
        <dbReference type="ChEBI" id="CHEBI:59789"/>
        <dbReference type="ChEBI" id="CHEBI:167623"/>
        <dbReference type="ChEBI" id="CHEBI:172880"/>
    </reaction>
    <physiologicalReaction direction="left-to-right" evidence="14">
        <dbReference type="Rhea" id="RHEA:78508"/>
    </physiologicalReaction>
</comment>
<dbReference type="PANTHER" id="PTHR14741:SF32">
    <property type="entry name" value="TRIMETHYLGUANOSINE SYNTHASE"/>
    <property type="match status" value="1"/>
</dbReference>
<feature type="region of interest" description="Disordered" evidence="23">
    <location>
        <begin position="211"/>
        <end position="231"/>
    </location>
</feature>
<dbReference type="CDD" id="cd02440">
    <property type="entry name" value="AdoMet_MTases"/>
    <property type="match status" value="1"/>
</dbReference>
<protein>
    <recommendedName>
        <fullName evidence="4">Trimethylguanosine synthase</fullName>
    </recommendedName>
    <alternativeName>
        <fullName evidence="18">Cap-specific guanine-N(2) methyltransferase</fullName>
    </alternativeName>
    <alternativeName>
        <fullName evidence="21">Nuclear receptor coactivator 6-interacting protein</fullName>
    </alternativeName>
    <alternativeName>
        <fullName evidence="22">PRIP-interacting protein with methyltransferase motif</fullName>
    </alternativeName>
</protein>
<organism evidence="24 25">
    <name type="scientific">Microcaecilia unicolor</name>
    <dbReference type="NCBI Taxonomy" id="1415580"/>
    <lineage>
        <taxon>Eukaryota</taxon>
        <taxon>Metazoa</taxon>
        <taxon>Chordata</taxon>
        <taxon>Craniata</taxon>
        <taxon>Vertebrata</taxon>
        <taxon>Euteleostomi</taxon>
        <taxon>Amphibia</taxon>
        <taxon>Gymnophiona</taxon>
        <taxon>Siphonopidae</taxon>
        <taxon>Microcaecilia</taxon>
    </lineage>
</organism>
<keyword evidence="11" id="KW-0804">Transcription</keyword>
<dbReference type="GO" id="GO:0015030">
    <property type="term" value="C:Cajal body"/>
    <property type="evidence" value="ECO:0007669"/>
    <property type="project" value="UniProtKB-SubCell"/>
</dbReference>
<evidence type="ECO:0000256" key="8">
    <source>
        <dbReference type="ARBA" id="ARBA00022679"/>
    </source>
</evidence>
<dbReference type="Gene3D" id="3.40.50.150">
    <property type="entry name" value="Vaccinia Virus protein VP39"/>
    <property type="match status" value="1"/>
</dbReference>
<evidence type="ECO:0000256" key="11">
    <source>
        <dbReference type="ARBA" id="ARBA00023163"/>
    </source>
</evidence>
<dbReference type="GO" id="GO:0005730">
    <property type="term" value="C:nucleolus"/>
    <property type="evidence" value="ECO:0007669"/>
    <property type="project" value="UniProtKB-SubCell"/>
</dbReference>
<dbReference type="GO" id="GO:0005737">
    <property type="term" value="C:cytoplasm"/>
    <property type="evidence" value="ECO:0007669"/>
    <property type="project" value="UniProtKB-SubCell"/>
</dbReference>
<keyword evidence="10" id="KW-0805">Transcription regulation</keyword>
<keyword evidence="9" id="KW-0949">S-adenosyl-L-methionine</keyword>
<feature type="compositionally biased region" description="Polar residues" evidence="23">
    <location>
        <begin position="387"/>
        <end position="397"/>
    </location>
</feature>
<feature type="region of interest" description="Disordered" evidence="23">
    <location>
        <begin position="633"/>
        <end position="655"/>
    </location>
</feature>
<reference evidence="25" key="1">
    <citation type="submission" date="2025-08" db="UniProtKB">
        <authorList>
            <consortium name="RefSeq"/>
        </authorList>
    </citation>
    <scope>IDENTIFICATION</scope>
</reference>
<dbReference type="Proteomes" id="UP000515156">
    <property type="component" value="Chromosome 1"/>
</dbReference>
<keyword evidence="8" id="KW-0808">Transferase</keyword>
<evidence type="ECO:0000256" key="7">
    <source>
        <dbReference type="ARBA" id="ARBA00022603"/>
    </source>
</evidence>
<comment type="catalytic activity">
    <reaction evidence="16">
        <text>a 5'-end (N(2),N(7)-dimethyl 5'-triphosphoguanosine)-ribonucleoside in snRNA + S-adenosyl-L-methionine = a 5'-end (N(2),N(2),N(7)-trimethyl 5'-triphosphoguanosine)-ribonucleoside in snRNA + S-adenosyl-L-homocysteine + H(+)</text>
        <dbReference type="Rhea" id="RHEA:78479"/>
        <dbReference type="Rhea" id="RHEA-COMP:19087"/>
        <dbReference type="Rhea" id="RHEA-COMP:19089"/>
        <dbReference type="ChEBI" id="CHEBI:15378"/>
        <dbReference type="ChEBI" id="CHEBI:57856"/>
        <dbReference type="ChEBI" id="CHEBI:59789"/>
        <dbReference type="ChEBI" id="CHEBI:167623"/>
        <dbReference type="ChEBI" id="CHEBI:172880"/>
    </reaction>
    <physiologicalReaction direction="left-to-right" evidence="16">
        <dbReference type="Rhea" id="RHEA:78480"/>
    </physiologicalReaction>
</comment>
<evidence type="ECO:0000256" key="12">
    <source>
        <dbReference type="ARBA" id="ARBA00023242"/>
    </source>
</evidence>
<evidence type="ECO:0000256" key="23">
    <source>
        <dbReference type="SAM" id="MobiDB-lite"/>
    </source>
</evidence>
<name>A0A6P7Z3T4_9AMPH</name>
<dbReference type="InterPro" id="IPR029063">
    <property type="entry name" value="SAM-dependent_MTases_sf"/>
</dbReference>
<comment type="subunit">
    <text evidence="20">May form homooligomers. Interacts with CREBBP/CBP, EED/WAIT1, EP300/P300, NCOA6/PRIP, PPARBP/PBP and SMN.</text>
</comment>
<evidence type="ECO:0000256" key="5">
    <source>
        <dbReference type="ARBA" id="ARBA00022490"/>
    </source>
</evidence>
<comment type="similarity">
    <text evidence="13">Belongs to the methyltransferase superfamily. Trimethylguanosine synthase family.</text>
</comment>
<dbReference type="GO" id="GO:0071164">
    <property type="term" value="F:RNA cap trimethylguanosine synthase activity"/>
    <property type="evidence" value="ECO:0007669"/>
    <property type="project" value="TreeGrafter"/>
</dbReference>
<evidence type="ECO:0000256" key="21">
    <source>
        <dbReference type="ARBA" id="ARBA00079339"/>
    </source>
</evidence>
<evidence type="ECO:0000256" key="20">
    <source>
        <dbReference type="ARBA" id="ARBA00064494"/>
    </source>
</evidence>
<keyword evidence="5" id="KW-0963">Cytoplasm</keyword>
<dbReference type="AlphaFoldDB" id="A0A6P7Z3T4"/>
<dbReference type="CTD" id="96764"/>
<dbReference type="FunCoup" id="A0A6P7Z3T4">
    <property type="interactions" value="3812"/>
</dbReference>